<accession>A0ABU2A6H3</accession>
<dbReference type="InterPro" id="IPR041354">
    <property type="entry name" value="4PPT_N"/>
</dbReference>
<dbReference type="Pfam" id="PF01648">
    <property type="entry name" value="ACPS"/>
    <property type="match status" value="1"/>
</dbReference>
<name>A0ABU2A6H3_9BURK</name>
<reference evidence="5 6" key="1">
    <citation type="submission" date="2023-07" db="EMBL/GenBank/DDBJ databases">
        <title>Sorghum-associated microbial communities from plants grown in Nebraska, USA.</title>
        <authorList>
            <person name="Schachtman D."/>
        </authorList>
    </citation>
    <scope>NUCLEOTIDE SEQUENCE [LARGE SCALE GENOMIC DNA]</scope>
    <source>
        <strain evidence="5 6">BE316</strain>
    </source>
</reference>
<dbReference type="PANTHER" id="PTHR12215:SF10">
    <property type="entry name" value="L-AMINOADIPATE-SEMIALDEHYDE DEHYDROGENASE-PHOSPHOPANTETHEINYL TRANSFERASE"/>
    <property type="match status" value="1"/>
</dbReference>
<comment type="similarity">
    <text evidence="1">Belongs to the P-Pant transferase superfamily. Gsp/Sfp/HetI/AcpT family.</text>
</comment>
<dbReference type="InterPro" id="IPR008278">
    <property type="entry name" value="4-PPantetheinyl_Trfase_dom"/>
</dbReference>
<evidence type="ECO:0000256" key="1">
    <source>
        <dbReference type="ARBA" id="ARBA00010990"/>
    </source>
</evidence>
<proteinExistence type="inferred from homology"/>
<evidence type="ECO:0000313" key="5">
    <source>
        <dbReference type="EMBL" id="MDR7332798.1"/>
    </source>
</evidence>
<evidence type="ECO:0000259" key="3">
    <source>
        <dbReference type="Pfam" id="PF01648"/>
    </source>
</evidence>
<sequence>MSLLCLLAAEPELLAGMAAPGDWLTPTEQARFQSLGSTARRDTFLAGRWLARRAVQRWLQVEVPPALAIADSGACVVDGVPHVQVSISHSSGMVACAASDVPVGVDLERLGRPRDHLALAETVHGIAQREQLVALPAAARELPFLTWWTLKEAWLKARGRGLDFAQMRALVFDDGDAQADVAVTTMRDFVLAVACVEVLPLRMDGLPDAAWCRSRARLVP</sequence>
<feature type="domain" description="4'-phosphopantetheinyl transferase" evidence="3">
    <location>
        <begin position="102"/>
        <end position="176"/>
    </location>
</feature>
<protein>
    <submittedName>
        <fullName evidence="5">4'-phosphopantetheinyl transferase</fullName>
        <ecNumber evidence="5">2.7.8.-</ecNumber>
    </submittedName>
</protein>
<evidence type="ECO:0000313" key="6">
    <source>
        <dbReference type="Proteomes" id="UP001180825"/>
    </source>
</evidence>
<dbReference type="EC" id="2.7.8.-" evidence="5"/>
<evidence type="ECO:0000256" key="2">
    <source>
        <dbReference type="ARBA" id="ARBA00022679"/>
    </source>
</evidence>
<keyword evidence="6" id="KW-1185">Reference proteome</keyword>
<feature type="domain" description="4'-phosphopantetheinyl transferase N-terminal" evidence="4">
    <location>
        <begin position="38"/>
        <end position="98"/>
    </location>
</feature>
<organism evidence="5 6">
    <name type="scientific">Roseateles asaccharophilus</name>
    <dbReference type="NCBI Taxonomy" id="582607"/>
    <lineage>
        <taxon>Bacteria</taxon>
        <taxon>Pseudomonadati</taxon>
        <taxon>Pseudomonadota</taxon>
        <taxon>Betaproteobacteria</taxon>
        <taxon>Burkholderiales</taxon>
        <taxon>Sphaerotilaceae</taxon>
        <taxon>Roseateles</taxon>
    </lineage>
</organism>
<dbReference type="Proteomes" id="UP001180825">
    <property type="component" value="Unassembled WGS sequence"/>
</dbReference>
<gene>
    <name evidence="5" type="ORF">J2X21_001931</name>
</gene>
<dbReference type="GO" id="GO:0016740">
    <property type="term" value="F:transferase activity"/>
    <property type="evidence" value="ECO:0007669"/>
    <property type="project" value="UniProtKB-KW"/>
</dbReference>
<dbReference type="Gene3D" id="3.90.470.20">
    <property type="entry name" value="4'-phosphopantetheinyl transferase domain"/>
    <property type="match status" value="1"/>
</dbReference>
<dbReference type="Pfam" id="PF17837">
    <property type="entry name" value="4PPT_N"/>
    <property type="match status" value="1"/>
</dbReference>
<comment type="caution">
    <text evidence="5">The sequence shown here is derived from an EMBL/GenBank/DDBJ whole genome shotgun (WGS) entry which is preliminary data.</text>
</comment>
<dbReference type="RefSeq" id="WP_310327792.1">
    <property type="nucleotide sequence ID" value="NZ_JAVDXV010000003.1"/>
</dbReference>
<dbReference type="EMBL" id="JAVDXV010000003">
    <property type="protein sequence ID" value="MDR7332798.1"/>
    <property type="molecule type" value="Genomic_DNA"/>
</dbReference>
<dbReference type="InterPro" id="IPR037143">
    <property type="entry name" value="4-PPantetheinyl_Trfase_dom_sf"/>
</dbReference>
<dbReference type="InterPro" id="IPR050559">
    <property type="entry name" value="P-Pant_transferase_sf"/>
</dbReference>
<keyword evidence="2 5" id="KW-0808">Transferase</keyword>
<dbReference type="SUPFAM" id="SSF56214">
    <property type="entry name" value="4'-phosphopantetheinyl transferase"/>
    <property type="match status" value="2"/>
</dbReference>
<dbReference type="PANTHER" id="PTHR12215">
    <property type="entry name" value="PHOSPHOPANTETHEINE TRANSFERASE"/>
    <property type="match status" value="1"/>
</dbReference>
<evidence type="ECO:0000259" key="4">
    <source>
        <dbReference type="Pfam" id="PF17837"/>
    </source>
</evidence>